<dbReference type="InParanoid" id="S8FNI2"/>
<evidence type="ECO:0000256" key="9">
    <source>
        <dbReference type="ARBA" id="ARBA00022741"/>
    </source>
</evidence>
<dbReference type="OrthoDB" id="276388at2759"/>
<proteinExistence type="inferred from homology"/>
<reference evidence="13 14" key="1">
    <citation type="journal article" date="2012" name="Science">
        <title>The Paleozoic origin of enzymatic lignin decomposition reconstructed from 31 fungal genomes.</title>
        <authorList>
            <person name="Floudas D."/>
            <person name="Binder M."/>
            <person name="Riley R."/>
            <person name="Barry K."/>
            <person name="Blanchette R.A."/>
            <person name="Henrissat B."/>
            <person name="Martinez A.T."/>
            <person name="Otillar R."/>
            <person name="Spatafora J.W."/>
            <person name="Yadav J.S."/>
            <person name="Aerts A."/>
            <person name="Benoit I."/>
            <person name="Boyd A."/>
            <person name="Carlson A."/>
            <person name="Copeland A."/>
            <person name="Coutinho P.M."/>
            <person name="de Vries R.P."/>
            <person name="Ferreira P."/>
            <person name="Findley K."/>
            <person name="Foster B."/>
            <person name="Gaskell J."/>
            <person name="Glotzer D."/>
            <person name="Gorecki P."/>
            <person name="Heitman J."/>
            <person name="Hesse C."/>
            <person name="Hori C."/>
            <person name="Igarashi K."/>
            <person name="Jurgens J.A."/>
            <person name="Kallen N."/>
            <person name="Kersten P."/>
            <person name="Kohler A."/>
            <person name="Kuees U."/>
            <person name="Kumar T.K.A."/>
            <person name="Kuo A."/>
            <person name="LaButti K."/>
            <person name="Larrondo L.F."/>
            <person name="Lindquist E."/>
            <person name="Ling A."/>
            <person name="Lombard V."/>
            <person name="Lucas S."/>
            <person name="Lundell T."/>
            <person name="Martin R."/>
            <person name="McLaughlin D.J."/>
            <person name="Morgenstern I."/>
            <person name="Morin E."/>
            <person name="Murat C."/>
            <person name="Nagy L.G."/>
            <person name="Nolan M."/>
            <person name="Ohm R.A."/>
            <person name="Patyshakuliyeva A."/>
            <person name="Rokas A."/>
            <person name="Ruiz-Duenas F.J."/>
            <person name="Sabat G."/>
            <person name="Salamov A."/>
            <person name="Samejima M."/>
            <person name="Schmutz J."/>
            <person name="Slot J.C."/>
            <person name="St John F."/>
            <person name="Stenlid J."/>
            <person name="Sun H."/>
            <person name="Sun S."/>
            <person name="Syed K."/>
            <person name="Tsang A."/>
            <person name="Wiebenga A."/>
            <person name="Young D."/>
            <person name="Pisabarro A."/>
            <person name="Eastwood D.C."/>
            <person name="Martin F."/>
            <person name="Cullen D."/>
            <person name="Grigoriev I.V."/>
            <person name="Hibbett D.S."/>
        </authorList>
    </citation>
    <scope>NUCLEOTIDE SEQUENCE</scope>
    <source>
        <strain evidence="14">FP-58527</strain>
    </source>
</reference>
<sequence>MGITTAAIVAEEQRPVAPLRTETFRQTRPDIAGPGAPELPFPIIISGKVQHGFGRGGKDLGCPTANLPDESITPMTSVTRTGVYYGYAQISPERDGQVVLPEEDRGVLPMVMSLGWNPFYKNERLTAEIHLMHEFDTDFYGHDMRAVVLGYIRPELDYTSREGLIEDIETDKRVALKSLARPAYEKFKSDAIFDATQQPKL</sequence>
<dbReference type="STRING" id="743788.S8FNI2"/>
<keyword evidence="10" id="KW-0067">ATP-binding</keyword>
<dbReference type="Proteomes" id="UP000015241">
    <property type="component" value="Unassembled WGS sequence"/>
</dbReference>
<dbReference type="eggNOG" id="KOG3110">
    <property type="taxonomic scope" value="Eukaryota"/>
</dbReference>
<dbReference type="UniPathway" id="UPA00276">
    <property type="reaction ID" value="UER00406"/>
</dbReference>
<dbReference type="AlphaFoldDB" id="S8FNI2"/>
<comment type="pathway">
    <text evidence="2">Cofactor biosynthesis; FMN biosynthesis; FMN from riboflavin (ATP route): step 1/1.</text>
</comment>
<dbReference type="HOGENOM" id="CLU_048437_3_2_1"/>
<organism evidence="13 14">
    <name type="scientific">Fomitopsis schrenkii</name>
    <name type="common">Brown rot fungus</name>
    <dbReference type="NCBI Taxonomy" id="2126942"/>
    <lineage>
        <taxon>Eukaryota</taxon>
        <taxon>Fungi</taxon>
        <taxon>Dikarya</taxon>
        <taxon>Basidiomycota</taxon>
        <taxon>Agaricomycotina</taxon>
        <taxon>Agaricomycetes</taxon>
        <taxon>Polyporales</taxon>
        <taxon>Fomitopsis</taxon>
    </lineage>
</organism>
<dbReference type="GO" id="GO:0009231">
    <property type="term" value="P:riboflavin biosynthetic process"/>
    <property type="evidence" value="ECO:0007669"/>
    <property type="project" value="InterPro"/>
</dbReference>
<evidence type="ECO:0000256" key="2">
    <source>
        <dbReference type="ARBA" id="ARBA00005201"/>
    </source>
</evidence>
<dbReference type="EMBL" id="KE504133">
    <property type="protein sequence ID" value="EPT02826.1"/>
    <property type="molecule type" value="Genomic_DNA"/>
</dbReference>
<evidence type="ECO:0000313" key="13">
    <source>
        <dbReference type="EMBL" id="EPT02826.1"/>
    </source>
</evidence>
<dbReference type="GO" id="GO:0009398">
    <property type="term" value="P:FMN biosynthetic process"/>
    <property type="evidence" value="ECO:0007669"/>
    <property type="project" value="UniProtKB-UniPathway"/>
</dbReference>
<keyword evidence="9" id="KW-0547">Nucleotide-binding</keyword>
<evidence type="ECO:0000256" key="11">
    <source>
        <dbReference type="ARBA" id="ARBA00029960"/>
    </source>
</evidence>
<keyword evidence="8" id="KW-0808">Transferase</keyword>
<dbReference type="GO" id="GO:0005739">
    <property type="term" value="C:mitochondrion"/>
    <property type="evidence" value="ECO:0007669"/>
    <property type="project" value="TreeGrafter"/>
</dbReference>
<evidence type="ECO:0000259" key="12">
    <source>
        <dbReference type="SMART" id="SM00904"/>
    </source>
</evidence>
<keyword evidence="7" id="KW-0288">FMN</keyword>
<accession>S8FNI2</accession>
<dbReference type="SUPFAM" id="SSF82114">
    <property type="entry name" value="Riboflavin kinase-like"/>
    <property type="match status" value="1"/>
</dbReference>
<gene>
    <name evidence="13" type="ORF">FOMPIDRAFT_1117287</name>
</gene>
<dbReference type="Gene3D" id="2.40.30.30">
    <property type="entry name" value="Riboflavin kinase-like"/>
    <property type="match status" value="1"/>
</dbReference>
<dbReference type="Pfam" id="PF01687">
    <property type="entry name" value="Flavokinase"/>
    <property type="match status" value="1"/>
</dbReference>
<feature type="domain" description="Riboflavin kinase" evidence="12">
    <location>
        <begin position="38"/>
        <end position="180"/>
    </location>
</feature>
<dbReference type="InterPro" id="IPR023465">
    <property type="entry name" value="Riboflavin_kinase_dom_sf"/>
</dbReference>
<evidence type="ECO:0000256" key="10">
    <source>
        <dbReference type="ARBA" id="ARBA00022840"/>
    </source>
</evidence>
<evidence type="ECO:0000256" key="8">
    <source>
        <dbReference type="ARBA" id="ARBA00022679"/>
    </source>
</evidence>
<dbReference type="GO" id="GO:0005524">
    <property type="term" value="F:ATP binding"/>
    <property type="evidence" value="ECO:0007669"/>
    <property type="project" value="UniProtKB-KW"/>
</dbReference>
<dbReference type="GO" id="GO:0008531">
    <property type="term" value="F:riboflavin kinase activity"/>
    <property type="evidence" value="ECO:0007669"/>
    <property type="project" value="UniProtKB-EC"/>
</dbReference>
<keyword evidence="14" id="KW-1185">Reference proteome</keyword>
<evidence type="ECO:0000256" key="7">
    <source>
        <dbReference type="ARBA" id="ARBA00022643"/>
    </source>
</evidence>
<dbReference type="FunCoup" id="S8FNI2">
    <property type="interactions" value="306"/>
</dbReference>
<keyword evidence="6" id="KW-0285">Flavoprotein</keyword>
<evidence type="ECO:0000256" key="1">
    <source>
        <dbReference type="ARBA" id="ARBA00003572"/>
    </source>
</evidence>
<evidence type="ECO:0000256" key="4">
    <source>
        <dbReference type="ARBA" id="ARBA00012105"/>
    </source>
</evidence>
<evidence type="ECO:0000256" key="5">
    <source>
        <dbReference type="ARBA" id="ARBA00017394"/>
    </source>
</evidence>
<dbReference type="PANTHER" id="PTHR22749:SF6">
    <property type="entry name" value="RIBOFLAVIN KINASE"/>
    <property type="match status" value="1"/>
</dbReference>
<name>S8FNI2_FOMSC</name>
<dbReference type="SMART" id="SM00904">
    <property type="entry name" value="Flavokinase"/>
    <property type="match status" value="1"/>
</dbReference>
<dbReference type="InterPro" id="IPR023468">
    <property type="entry name" value="Riboflavin_kinase"/>
</dbReference>
<evidence type="ECO:0000256" key="3">
    <source>
        <dbReference type="ARBA" id="ARBA00010108"/>
    </source>
</evidence>
<dbReference type="EC" id="2.7.1.26" evidence="4"/>
<protein>
    <recommendedName>
        <fullName evidence="5">Riboflavin kinase</fullName>
        <ecNumber evidence="4">2.7.1.26</ecNumber>
    </recommendedName>
    <alternativeName>
        <fullName evidence="11">Flavin mononucleotide kinase 1</fullName>
    </alternativeName>
</protein>
<comment type="similarity">
    <text evidence="3">Belongs to the flavokinase family.</text>
</comment>
<comment type="function">
    <text evidence="1">Catalyzes the phosphorylation of riboflavin (vitamin B2) to form flavin mononucleotide (FMN) coenzyme.</text>
</comment>
<dbReference type="InterPro" id="IPR015865">
    <property type="entry name" value="Riboflavin_kinase_bac/euk"/>
</dbReference>
<dbReference type="PANTHER" id="PTHR22749">
    <property type="entry name" value="RIBOFLAVIN KINASE/FMN ADENYLYLTRANSFERASE"/>
    <property type="match status" value="1"/>
</dbReference>
<evidence type="ECO:0000313" key="14">
    <source>
        <dbReference type="Proteomes" id="UP000015241"/>
    </source>
</evidence>
<evidence type="ECO:0000256" key="6">
    <source>
        <dbReference type="ARBA" id="ARBA00022630"/>
    </source>
</evidence>